<sequence>MFGFLFRTIGLVLLVASFVALIADGVRSVAAERLVLTPLGATWYALDPSSLGLAQAVVQRYVAAFVWDPVIQTVLLWPTFAVGGVFALLLMALGRRRRPRRVEA</sequence>
<protein>
    <submittedName>
        <fullName evidence="2">Uncharacterized protein</fullName>
    </submittedName>
</protein>
<dbReference type="RefSeq" id="WP_197311908.1">
    <property type="nucleotide sequence ID" value="NZ_JADZLT010000051.1"/>
</dbReference>
<evidence type="ECO:0000256" key="1">
    <source>
        <dbReference type="SAM" id="Phobius"/>
    </source>
</evidence>
<accession>A0A931N0I3</accession>
<feature type="transmembrane region" description="Helical" evidence="1">
    <location>
        <begin position="75"/>
        <end position="93"/>
    </location>
</feature>
<evidence type="ECO:0000313" key="2">
    <source>
        <dbReference type="EMBL" id="MBH0238826.1"/>
    </source>
</evidence>
<keyword evidence="1" id="KW-0812">Transmembrane</keyword>
<evidence type="ECO:0000313" key="3">
    <source>
        <dbReference type="Proteomes" id="UP000631694"/>
    </source>
</evidence>
<proteinExistence type="predicted"/>
<dbReference type="Proteomes" id="UP000631694">
    <property type="component" value="Unassembled WGS sequence"/>
</dbReference>
<gene>
    <name evidence="2" type="ORF">I5731_13400</name>
</gene>
<organism evidence="2 3">
    <name type="scientific">Methylobrevis albus</name>
    <dbReference type="NCBI Taxonomy" id="2793297"/>
    <lineage>
        <taxon>Bacteria</taxon>
        <taxon>Pseudomonadati</taxon>
        <taxon>Pseudomonadota</taxon>
        <taxon>Alphaproteobacteria</taxon>
        <taxon>Hyphomicrobiales</taxon>
        <taxon>Pleomorphomonadaceae</taxon>
        <taxon>Methylobrevis</taxon>
    </lineage>
</organism>
<name>A0A931N0I3_9HYPH</name>
<comment type="caution">
    <text evidence="2">The sequence shown here is derived from an EMBL/GenBank/DDBJ whole genome shotgun (WGS) entry which is preliminary data.</text>
</comment>
<keyword evidence="1" id="KW-0472">Membrane</keyword>
<keyword evidence="3" id="KW-1185">Reference proteome</keyword>
<reference evidence="2" key="1">
    <citation type="submission" date="2020-12" db="EMBL/GenBank/DDBJ databases">
        <title>Methylobrevis albus sp. nov., isolated from fresh water lack sediment.</title>
        <authorList>
            <person name="Zou Q."/>
        </authorList>
    </citation>
    <scope>NUCLEOTIDE SEQUENCE</scope>
    <source>
        <strain evidence="2">L22</strain>
    </source>
</reference>
<dbReference type="EMBL" id="JADZLT010000051">
    <property type="protein sequence ID" value="MBH0238826.1"/>
    <property type="molecule type" value="Genomic_DNA"/>
</dbReference>
<keyword evidence="1" id="KW-1133">Transmembrane helix</keyword>
<dbReference type="AlphaFoldDB" id="A0A931N0I3"/>